<dbReference type="AlphaFoldDB" id="A0A5B8NN62"/>
<proteinExistence type="predicted"/>
<name>A0A5B8NN62_9CHRO</name>
<gene>
    <name evidence="3" type="ORF">FRE64_06855</name>
</gene>
<feature type="region of interest" description="Disordered" evidence="2">
    <location>
        <begin position="98"/>
        <end position="121"/>
    </location>
</feature>
<dbReference type="KEGG" id="enn:FRE64_06855"/>
<organism evidence="3 4">
    <name type="scientific">Euhalothece natronophila Z-M001</name>
    <dbReference type="NCBI Taxonomy" id="522448"/>
    <lineage>
        <taxon>Bacteria</taxon>
        <taxon>Bacillati</taxon>
        <taxon>Cyanobacteriota</taxon>
        <taxon>Cyanophyceae</taxon>
        <taxon>Oscillatoriophycideae</taxon>
        <taxon>Chroococcales</taxon>
        <taxon>Halothecacae</taxon>
        <taxon>Halothece cluster</taxon>
        <taxon>Euhalothece</taxon>
    </lineage>
</organism>
<feature type="coiled-coil region" evidence="1">
    <location>
        <begin position="268"/>
        <end position="302"/>
    </location>
</feature>
<protein>
    <submittedName>
        <fullName evidence="3">Uncharacterized protein</fullName>
    </submittedName>
</protein>
<evidence type="ECO:0000256" key="1">
    <source>
        <dbReference type="SAM" id="Coils"/>
    </source>
</evidence>
<dbReference type="EMBL" id="CP042326">
    <property type="protein sequence ID" value="QDZ39675.1"/>
    <property type="molecule type" value="Genomic_DNA"/>
</dbReference>
<dbReference type="OrthoDB" id="421643at2"/>
<dbReference type="RefSeq" id="WP_146295273.1">
    <property type="nucleotide sequence ID" value="NZ_CP042326.1"/>
</dbReference>
<evidence type="ECO:0000313" key="4">
    <source>
        <dbReference type="Proteomes" id="UP000318453"/>
    </source>
</evidence>
<feature type="coiled-coil region" evidence="1">
    <location>
        <begin position="5"/>
        <end position="32"/>
    </location>
</feature>
<dbReference type="Proteomes" id="UP000318453">
    <property type="component" value="Chromosome"/>
</dbReference>
<evidence type="ECO:0000313" key="3">
    <source>
        <dbReference type="EMBL" id="QDZ39675.1"/>
    </source>
</evidence>
<keyword evidence="4" id="KW-1185">Reference proteome</keyword>
<evidence type="ECO:0000256" key="2">
    <source>
        <dbReference type="SAM" id="MobiDB-lite"/>
    </source>
</evidence>
<sequence>MTRDINLIENDLEKLQQQVEEISNRLKTAYENYTVILGETLQQQLVFSVYQICTQEYPKGFLSLSLSQQQELQQEIRELGKKATENLKLGGELLQAMNFEDDDDNDNDNENEQEEEEASSANIFSEQWETFSEGKIIEENQFNEEEFNSEDAVSQLQALTPDSLMAWSQLQEEAIAMILATVSSQANTLLQKMGVLPQELPQEMIEAALQTEGAGSISNRAPGVLHLMLEVERKNQKEKSRKDNNNEVMQLAVVRLRVGELEFAAPTLNTKRREIRTIEQQLQKLQEQHRRLTQERAIAQAELAWRSSWHEDH</sequence>
<reference evidence="3" key="1">
    <citation type="submission" date="2019-08" db="EMBL/GenBank/DDBJ databases">
        <title>Carotenoids and Carotenoid Binding Proteins in the Halophilic Cyanobacterium Euhalothece sp. ZM00.</title>
        <authorList>
            <person name="Cho S.M."/>
            <person name="Song J.Y."/>
            <person name="Park Y.-I."/>
        </authorList>
    </citation>
    <scope>NUCLEOTIDE SEQUENCE [LARGE SCALE GENOMIC DNA]</scope>
    <source>
        <strain evidence="3">Z-M001</strain>
    </source>
</reference>
<accession>A0A5B8NN62</accession>
<feature type="compositionally biased region" description="Acidic residues" evidence="2">
    <location>
        <begin position="99"/>
        <end position="118"/>
    </location>
</feature>
<keyword evidence="1" id="KW-0175">Coiled coil</keyword>